<dbReference type="SUPFAM" id="SSF47413">
    <property type="entry name" value="lambda repressor-like DNA-binding domains"/>
    <property type="match status" value="1"/>
</dbReference>
<keyword evidence="4" id="KW-1185">Reference proteome</keyword>
<dbReference type="GO" id="GO:0003700">
    <property type="term" value="F:DNA-binding transcription factor activity"/>
    <property type="evidence" value="ECO:0007669"/>
    <property type="project" value="TreeGrafter"/>
</dbReference>
<dbReference type="PROSITE" id="PS50943">
    <property type="entry name" value="HTH_CROC1"/>
    <property type="match status" value="1"/>
</dbReference>
<sequence>MNTGQKIRTLRKEKGLTQKKLAELSGLATITIQQYEASNYNPKIESLKKIADALGVHVSEFLETMEENERVKATWEWIQDNDQKRKELIMEILRTHNYKFEPLGLHAMQITDYQGYKYVVRNKAFDDMFLRADKDIRYNIEKLLDKSKNITEE</sequence>
<accession>A0A1M7Y3S0</accession>
<dbReference type="STRING" id="1121345.SAMN02745217_01300"/>
<evidence type="ECO:0000313" key="3">
    <source>
        <dbReference type="EMBL" id="SHO46825.1"/>
    </source>
</evidence>
<dbReference type="Gene3D" id="1.10.260.40">
    <property type="entry name" value="lambda repressor-like DNA-binding domains"/>
    <property type="match status" value="1"/>
</dbReference>
<dbReference type="PANTHER" id="PTHR46797:SF1">
    <property type="entry name" value="METHYLPHOSPHONATE SYNTHASE"/>
    <property type="match status" value="1"/>
</dbReference>
<dbReference type="InterPro" id="IPR050807">
    <property type="entry name" value="TransReg_Diox_bact_type"/>
</dbReference>
<dbReference type="AlphaFoldDB" id="A0A1M7Y3S0"/>
<dbReference type="Pfam" id="PF01381">
    <property type="entry name" value="HTH_3"/>
    <property type="match status" value="1"/>
</dbReference>
<evidence type="ECO:0000259" key="2">
    <source>
        <dbReference type="PROSITE" id="PS50943"/>
    </source>
</evidence>
<dbReference type="InterPro" id="IPR001387">
    <property type="entry name" value="Cro/C1-type_HTH"/>
</dbReference>
<evidence type="ECO:0000313" key="4">
    <source>
        <dbReference type="Proteomes" id="UP000184612"/>
    </source>
</evidence>
<dbReference type="EMBL" id="FRFD01000004">
    <property type="protein sequence ID" value="SHO46825.1"/>
    <property type="molecule type" value="Genomic_DNA"/>
</dbReference>
<gene>
    <name evidence="3" type="ORF">SAMN02745217_01300</name>
</gene>
<reference evidence="3 4" key="1">
    <citation type="submission" date="2016-12" db="EMBL/GenBank/DDBJ databases">
        <authorList>
            <person name="Song W.-J."/>
            <person name="Kurnit D.M."/>
        </authorList>
    </citation>
    <scope>NUCLEOTIDE SEQUENCE [LARGE SCALE GENOMIC DNA]</scope>
    <source>
        <strain evidence="3 4">DSM 12503</strain>
    </source>
</reference>
<dbReference type="GO" id="GO:0003677">
    <property type="term" value="F:DNA binding"/>
    <property type="evidence" value="ECO:0007669"/>
    <property type="project" value="UniProtKB-KW"/>
</dbReference>
<dbReference type="Proteomes" id="UP000184612">
    <property type="component" value="Unassembled WGS sequence"/>
</dbReference>
<dbReference type="SMART" id="SM00530">
    <property type="entry name" value="HTH_XRE"/>
    <property type="match status" value="1"/>
</dbReference>
<dbReference type="InterPro" id="IPR010982">
    <property type="entry name" value="Lambda_DNA-bd_dom_sf"/>
</dbReference>
<feature type="domain" description="HTH cro/C1-type" evidence="2">
    <location>
        <begin position="7"/>
        <end position="61"/>
    </location>
</feature>
<keyword evidence="1" id="KW-0238">DNA-binding</keyword>
<dbReference type="CDD" id="cd00093">
    <property type="entry name" value="HTH_XRE"/>
    <property type="match status" value="1"/>
</dbReference>
<name>A0A1M7Y3S0_9FIRM</name>
<dbReference type="GO" id="GO:0005829">
    <property type="term" value="C:cytosol"/>
    <property type="evidence" value="ECO:0007669"/>
    <property type="project" value="TreeGrafter"/>
</dbReference>
<protein>
    <submittedName>
        <fullName evidence="3">Helix-turn-helix</fullName>
    </submittedName>
</protein>
<proteinExistence type="predicted"/>
<dbReference type="OrthoDB" id="9785138at2"/>
<dbReference type="PANTHER" id="PTHR46797">
    <property type="entry name" value="HTH-TYPE TRANSCRIPTIONAL REGULATOR"/>
    <property type="match status" value="1"/>
</dbReference>
<evidence type="ECO:0000256" key="1">
    <source>
        <dbReference type="ARBA" id="ARBA00023125"/>
    </source>
</evidence>
<organism evidence="3 4">
    <name type="scientific">Anaerocolumna xylanovorans DSM 12503</name>
    <dbReference type="NCBI Taxonomy" id="1121345"/>
    <lineage>
        <taxon>Bacteria</taxon>
        <taxon>Bacillati</taxon>
        <taxon>Bacillota</taxon>
        <taxon>Clostridia</taxon>
        <taxon>Lachnospirales</taxon>
        <taxon>Lachnospiraceae</taxon>
        <taxon>Anaerocolumna</taxon>
    </lineage>
</organism>